<dbReference type="PANTHER" id="PTHR22990:SF15">
    <property type="entry name" value="F-BOX ONLY PROTEIN 10"/>
    <property type="match status" value="1"/>
</dbReference>
<evidence type="ECO:0000259" key="2">
    <source>
        <dbReference type="Pfam" id="PF13229"/>
    </source>
</evidence>
<dbReference type="Gene3D" id="2.160.20.10">
    <property type="entry name" value="Single-stranded right-handed beta-helix, Pectin lyase-like"/>
    <property type="match status" value="2"/>
</dbReference>
<dbReference type="PANTHER" id="PTHR22990">
    <property type="entry name" value="F-BOX ONLY PROTEIN"/>
    <property type="match status" value="1"/>
</dbReference>
<reference evidence="3 4" key="1">
    <citation type="submission" date="2020-07" db="EMBL/GenBank/DDBJ databases">
        <title>Gai3-2, isolated from salt lake.</title>
        <authorList>
            <person name="Cui H."/>
            <person name="Shi X."/>
        </authorList>
    </citation>
    <scope>NUCLEOTIDE SEQUENCE [LARGE SCALE GENOMIC DNA]</scope>
    <source>
        <strain evidence="3 4">Gai3-2</strain>
    </source>
</reference>
<dbReference type="KEGG" id="halg:HUG10_03495"/>
<feature type="domain" description="Right handed beta helix" evidence="2">
    <location>
        <begin position="291"/>
        <end position="456"/>
    </location>
</feature>
<evidence type="ECO:0000313" key="3">
    <source>
        <dbReference type="EMBL" id="QLG26661.1"/>
    </source>
</evidence>
<evidence type="ECO:0000313" key="4">
    <source>
        <dbReference type="Proteomes" id="UP000509750"/>
    </source>
</evidence>
<dbReference type="InterPro" id="IPR039448">
    <property type="entry name" value="Beta_helix"/>
</dbReference>
<dbReference type="SUPFAM" id="SSF51126">
    <property type="entry name" value="Pectin lyase-like"/>
    <property type="match status" value="2"/>
</dbReference>
<dbReference type="SMART" id="SM00710">
    <property type="entry name" value="PbH1"/>
    <property type="match status" value="10"/>
</dbReference>
<dbReference type="AlphaFoldDB" id="A0A7D5K0A9"/>
<protein>
    <submittedName>
        <fullName evidence="3">Right-handed parallel beta-helix repeat-containing protein</fullName>
    </submittedName>
</protein>
<dbReference type="EMBL" id="CP058529">
    <property type="protein sequence ID" value="QLG26661.1"/>
    <property type="molecule type" value="Genomic_DNA"/>
</dbReference>
<keyword evidence="1" id="KW-0677">Repeat</keyword>
<dbReference type="Pfam" id="PF13229">
    <property type="entry name" value="Beta_helix"/>
    <property type="match status" value="2"/>
</dbReference>
<dbReference type="GeneID" id="56027866"/>
<feature type="domain" description="Right handed beta helix" evidence="2">
    <location>
        <begin position="113"/>
        <end position="196"/>
    </location>
</feature>
<organism evidence="3 4">
    <name type="scientific">Halorarum halophilum</name>
    <dbReference type="NCBI Taxonomy" id="2743090"/>
    <lineage>
        <taxon>Archaea</taxon>
        <taxon>Methanobacteriati</taxon>
        <taxon>Methanobacteriota</taxon>
        <taxon>Stenosarchaea group</taxon>
        <taxon>Halobacteria</taxon>
        <taxon>Halobacteriales</taxon>
        <taxon>Haloferacaceae</taxon>
        <taxon>Halorarum</taxon>
    </lineage>
</organism>
<sequence>MSTNPTSGRPESNGRGVVVTTRSELEAAFEDLSPGETVYISEENAPYRTTDWLDIDVDDVTVVGPGVRTLIRPAAGANVGGFRIGHNRRCRGTVIRGVGYQGTPVEPRGASDRHHGIAVRDARNVTLERNRIRETYPRGHGDGGCGISVTRECSNVRIVDNRIHAFGDRGVQLGGERIVVSGNEIANGLDRAIACDMWYPDHRNHTAESVSIFGNMLGNTVEGSLVGVARNSPRRSDHGYVNIFGNVGFGSHKSFCHIRGPRPVRNVSIQNNVSRQSTERLRTEETTKFSGVAIDGKGGGNLAVKNNELYDYSGHGVRINSTVDGLTVQNNTVSSPGIAGIRVIGDVDGVVSGNHVRDPAEAGILLDGTSGVAVRGNDVRGAGTYGIVTRGSKSNASTVIAGNYVVANDRNAEDGSFPGVLVDDRGVWVTGNAIRHPGAPAIAEGDGAGSNVFQGNWTGEERPWRITSSTSRVLNNTPAVDVHRGLRTRSDRPTVSVEFDSPYARPPRISFGRTAGGVRERSFETDGDGNYVGVTIRARNSDAPLDVFVDGM</sequence>
<proteinExistence type="predicted"/>
<dbReference type="InterPro" id="IPR012334">
    <property type="entry name" value="Pectin_lyas_fold"/>
</dbReference>
<accession>A0A7D5K0A9</accession>
<dbReference type="RefSeq" id="WP_179168236.1">
    <property type="nucleotide sequence ID" value="NZ_CP058529.1"/>
</dbReference>
<keyword evidence="4" id="KW-1185">Reference proteome</keyword>
<dbReference type="InterPro" id="IPR011050">
    <property type="entry name" value="Pectin_lyase_fold/virulence"/>
</dbReference>
<dbReference type="OrthoDB" id="247291at2157"/>
<dbReference type="Proteomes" id="UP000509750">
    <property type="component" value="Chromosome"/>
</dbReference>
<dbReference type="InterPro" id="IPR051550">
    <property type="entry name" value="SCF-Subunits/Alg-Epimerases"/>
</dbReference>
<name>A0A7D5K0A9_9EURY</name>
<dbReference type="InterPro" id="IPR006626">
    <property type="entry name" value="PbH1"/>
</dbReference>
<gene>
    <name evidence="3" type="ORF">HUG10_03495</name>
</gene>
<evidence type="ECO:0000256" key="1">
    <source>
        <dbReference type="ARBA" id="ARBA00022737"/>
    </source>
</evidence>